<sequence>MSWTSSLLFALQYGLYRHTMDRSKPDLDEILLFILDTRGFAEGTFIKDLDIINFFKTPTNDLASFSGLRYGRPGNKPRHYFGEYLTQDELNIQGKCATVSMQQMIDLGLFELYPRLGNEDEWNSLANRVLKLRKSFTYSPSTTPAEVQKAIEIAQGSFTGRWVVPFAAMLLALKPRDPNDAEMVARLSEISSPEEIDFQKIQIDVNGLLEVQQFARIINSVHRETKGSDISLLINPFTRMEIA</sequence>
<dbReference type="GeneID" id="37115738"/>
<name>A0A317WN96_9EURO</name>
<dbReference type="STRING" id="1450535.A0A317WN96"/>
<dbReference type="OrthoDB" id="4152607at2759"/>
<comment type="caution">
    <text evidence="1">The sequence shown here is derived from an EMBL/GenBank/DDBJ whole genome shotgun (WGS) entry which is preliminary data.</text>
</comment>
<dbReference type="Proteomes" id="UP000246702">
    <property type="component" value="Unassembled WGS sequence"/>
</dbReference>
<dbReference type="RefSeq" id="XP_025467596.1">
    <property type="nucleotide sequence ID" value="XM_025613595.1"/>
</dbReference>
<evidence type="ECO:0000313" key="2">
    <source>
        <dbReference type="Proteomes" id="UP000246702"/>
    </source>
</evidence>
<dbReference type="AlphaFoldDB" id="A0A317WN96"/>
<accession>A0A317WN96</accession>
<proteinExistence type="predicted"/>
<protein>
    <submittedName>
        <fullName evidence="1">Uncharacterized protein</fullName>
    </submittedName>
</protein>
<evidence type="ECO:0000313" key="1">
    <source>
        <dbReference type="EMBL" id="PWY87813.1"/>
    </source>
</evidence>
<organism evidence="1 2">
    <name type="scientific">Aspergillus sclerotioniger CBS 115572</name>
    <dbReference type="NCBI Taxonomy" id="1450535"/>
    <lineage>
        <taxon>Eukaryota</taxon>
        <taxon>Fungi</taxon>
        <taxon>Dikarya</taxon>
        <taxon>Ascomycota</taxon>
        <taxon>Pezizomycotina</taxon>
        <taxon>Eurotiomycetes</taxon>
        <taxon>Eurotiomycetidae</taxon>
        <taxon>Eurotiales</taxon>
        <taxon>Aspergillaceae</taxon>
        <taxon>Aspergillus</taxon>
        <taxon>Aspergillus subgen. Circumdati</taxon>
    </lineage>
</organism>
<dbReference type="EMBL" id="MSFK01000013">
    <property type="protein sequence ID" value="PWY87813.1"/>
    <property type="molecule type" value="Genomic_DNA"/>
</dbReference>
<reference evidence="1 2" key="1">
    <citation type="submission" date="2016-12" db="EMBL/GenBank/DDBJ databases">
        <title>The genomes of Aspergillus section Nigri reveals drivers in fungal speciation.</title>
        <authorList>
            <consortium name="DOE Joint Genome Institute"/>
            <person name="Vesth T.C."/>
            <person name="Nybo J."/>
            <person name="Theobald S."/>
            <person name="Brandl J."/>
            <person name="Frisvad J.C."/>
            <person name="Nielsen K.F."/>
            <person name="Lyhne E.K."/>
            <person name="Kogle M.E."/>
            <person name="Kuo A."/>
            <person name="Riley R."/>
            <person name="Clum A."/>
            <person name="Nolan M."/>
            <person name="Lipzen A."/>
            <person name="Salamov A."/>
            <person name="Henrissat B."/>
            <person name="Wiebenga A."/>
            <person name="De Vries R.P."/>
            <person name="Grigoriev I.V."/>
            <person name="Mortensen U.H."/>
            <person name="Andersen M.R."/>
            <person name="Baker S.E."/>
        </authorList>
    </citation>
    <scope>NUCLEOTIDE SEQUENCE [LARGE SCALE GENOMIC DNA]</scope>
    <source>
        <strain evidence="1 2">CBS 115572</strain>
    </source>
</reference>
<gene>
    <name evidence="1" type="ORF">BO94DRAFT_55236</name>
</gene>
<keyword evidence="2" id="KW-1185">Reference proteome</keyword>